<dbReference type="GO" id="GO:0009253">
    <property type="term" value="P:peptidoglycan catabolic process"/>
    <property type="evidence" value="ECO:0007669"/>
    <property type="project" value="TreeGrafter"/>
</dbReference>
<dbReference type="PANTHER" id="PTHR30163">
    <property type="entry name" value="MEMBRANE-BOUND LYTIC MUREIN TRANSGLYCOSYLASE B"/>
    <property type="match status" value="1"/>
</dbReference>
<feature type="compositionally biased region" description="Acidic residues" evidence="1">
    <location>
        <begin position="416"/>
        <end position="432"/>
    </location>
</feature>
<feature type="compositionally biased region" description="Acidic residues" evidence="1">
    <location>
        <begin position="466"/>
        <end position="483"/>
    </location>
</feature>
<dbReference type="InterPro" id="IPR023346">
    <property type="entry name" value="Lysozyme-like_dom_sf"/>
</dbReference>
<gene>
    <name evidence="3" type="ORF">SacglDRAFT_03595</name>
</gene>
<evidence type="ECO:0000256" key="1">
    <source>
        <dbReference type="SAM" id="MobiDB-lite"/>
    </source>
</evidence>
<keyword evidence="4" id="KW-1185">Reference proteome</keyword>
<dbReference type="Gene3D" id="1.10.530.10">
    <property type="match status" value="1"/>
</dbReference>
<dbReference type="InterPro" id="IPR031304">
    <property type="entry name" value="SLT_2"/>
</dbReference>
<proteinExistence type="predicted"/>
<dbReference type="InterPro" id="IPR043426">
    <property type="entry name" value="MltB-like"/>
</dbReference>
<dbReference type="CDD" id="cd13399">
    <property type="entry name" value="Slt35-like"/>
    <property type="match status" value="1"/>
</dbReference>
<evidence type="ECO:0000313" key="4">
    <source>
        <dbReference type="Proteomes" id="UP000005087"/>
    </source>
</evidence>
<feature type="region of interest" description="Disordered" evidence="1">
    <location>
        <begin position="284"/>
        <end position="500"/>
    </location>
</feature>
<protein>
    <submittedName>
        <fullName evidence="3">Membrane-bound lytic murein transglycosylase B</fullName>
    </submittedName>
</protein>
<dbReference type="Pfam" id="PF13406">
    <property type="entry name" value="SLT_2"/>
    <property type="match status" value="1"/>
</dbReference>
<sequence>MGAGGGTGAVGRSGIGRKATIAVLSGSLAILPALVVSDSTARLFGLAEDRTTAAPLLGGSSPELSPMSVDGSLPDSVLPEELQVPEEEEPSSGSFGIPESVLAAYKKAAARVAAEYPGCNIDWALLASIGRIESNHARGGYVDTAGDTLEPILGPVLDGQGDVAAIPDTDGGRYDGDTTWDRAVGPMQFIPSTWARYAADGNGDGVADPNNIHDAALAAGRYLCSGGLDLSDSQQLRTAIYRYNNSWAYVDAVIRWAKAYRNGVLTLPDSELPAAVPETLLAHGVGSGHDVSSGAQLPSGGPKPDEPTQPSPPAPTLPGEVTEPEKPDDTDSPTSPPESSDPAEPPESSDPAEPPESEEPTDPPGTGEPTDPPETGDPTDPPETGEPSDPPETGDPTDPPETGDPTEPPETGDPTEPPESEEPTDPGCEPDEDSNKPEEGETPEETSKPSMSSSSEPRADGTGSSTEEDPTEPSCEDEEDPEEAPTTPEPTQGTKESDED</sequence>
<feature type="domain" description="Transglycosylase SLT" evidence="2">
    <location>
        <begin position="179"/>
        <end position="227"/>
    </location>
</feature>
<reference evidence="3 4" key="1">
    <citation type="submission" date="2011-09" db="EMBL/GenBank/DDBJ databases">
        <authorList>
            <consortium name="US DOE Joint Genome Institute (JGI-PGF)"/>
            <person name="Lucas S."/>
            <person name="Han J."/>
            <person name="Lapidus A."/>
            <person name="Cheng J.-F."/>
            <person name="Goodwin L."/>
            <person name="Pitluck S."/>
            <person name="Peters L."/>
            <person name="Land M.L."/>
            <person name="Hauser L."/>
            <person name="Brambilla E."/>
            <person name="Klenk H.-P."/>
            <person name="Woyke T.J."/>
        </authorList>
    </citation>
    <scope>NUCLEOTIDE SEQUENCE [LARGE SCALE GENOMIC DNA]</scope>
    <source>
        <strain evidence="3 4">K62</strain>
    </source>
</reference>
<organism evidence="3 4">
    <name type="scientific">Saccharomonospora glauca K62</name>
    <dbReference type="NCBI Taxonomy" id="928724"/>
    <lineage>
        <taxon>Bacteria</taxon>
        <taxon>Bacillati</taxon>
        <taxon>Actinomycetota</taxon>
        <taxon>Actinomycetes</taxon>
        <taxon>Pseudonocardiales</taxon>
        <taxon>Pseudonocardiaceae</taxon>
        <taxon>Saccharomonospora</taxon>
    </lineage>
</organism>
<dbReference type="STRING" id="928724.SacglDRAFT_03595"/>
<name>I1D677_9PSEU</name>
<dbReference type="RefSeq" id="WP_005466225.1">
    <property type="nucleotide sequence ID" value="NZ_CM001484.1"/>
</dbReference>
<dbReference type="SUPFAM" id="SSF53955">
    <property type="entry name" value="Lysozyme-like"/>
    <property type="match status" value="1"/>
</dbReference>
<dbReference type="EMBL" id="CM001484">
    <property type="protein sequence ID" value="EIF00452.1"/>
    <property type="molecule type" value="Genomic_DNA"/>
</dbReference>
<feature type="compositionally biased region" description="Pro residues" evidence="1">
    <location>
        <begin position="307"/>
        <end position="316"/>
    </location>
</feature>
<feature type="region of interest" description="Disordered" evidence="1">
    <location>
        <begin position="55"/>
        <end position="76"/>
    </location>
</feature>
<dbReference type="Proteomes" id="UP000005087">
    <property type="component" value="Chromosome"/>
</dbReference>
<dbReference type="eggNOG" id="COG2951">
    <property type="taxonomic scope" value="Bacteria"/>
</dbReference>
<evidence type="ECO:0000313" key="3">
    <source>
        <dbReference type="EMBL" id="EIF00452.1"/>
    </source>
</evidence>
<dbReference type="GO" id="GO:0008933">
    <property type="term" value="F:peptidoglycan lytic transglycosylase activity"/>
    <property type="evidence" value="ECO:0007669"/>
    <property type="project" value="TreeGrafter"/>
</dbReference>
<dbReference type="PANTHER" id="PTHR30163:SF8">
    <property type="entry name" value="LYTIC MUREIN TRANSGLYCOSYLASE"/>
    <property type="match status" value="1"/>
</dbReference>
<reference evidence="4" key="2">
    <citation type="submission" date="2012-01" db="EMBL/GenBank/DDBJ databases">
        <title>Noncontiguous Finished sequence of chromosome of Saccharomonospora glauca K62.</title>
        <authorList>
            <consortium name="US DOE Joint Genome Institute"/>
            <person name="Lucas S."/>
            <person name="Han J."/>
            <person name="Lapidus A."/>
            <person name="Cheng J.-F."/>
            <person name="Goodwin L."/>
            <person name="Pitluck S."/>
            <person name="Peters L."/>
            <person name="Mikhailova N."/>
            <person name="Held B."/>
            <person name="Detter J.C."/>
            <person name="Han C."/>
            <person name="Tapia R."/>
            <person name="Land M."/>
            <person name="Hauser L."/>
            <person name="Kyrpides N."/>
            <person name="Ivanova N."/>
            <person name="Pagani I."/>
            <person name="Brambilla E.-M."/>
            <person name="Klenk H.-P."/>
            <person name="Woyke T."/>
        </authorList>
    </citation>
    <scope>NUCLEOTIDE SEQUENCE [LARGE SCALE GENOMIC DNA]</scope>
    <source>
        <strain evidence="4">K62</strain>
    </source>
</reference>
<dbReference type="HOGENOM" id="CLU_034941_2_2_11"/>
<accession>I1D677</accession>
<evidence type="ECO:0000259" key="2">
    <source>
        <dbReference type="Pfam" id="PF13406"/>
    </source>
</evidence>
<dbReference type="OrthoDB" id="9796191at2"/>
<dbReference type="AlphaFoldDB" id="I1D677"/>